<gene>
    <name evidence="1" type="ORF">HYC85_007709</name>
</gene>
<organism evidence="1 2">
    <name type="scientific">Camellia sinensis</name>
    <name type="common">Tea plant</name>
    <name type="synonym">Thea sinensis</name>
    <dbReference type="NCBI Taxonomy" id="4442"/>
    <lineage>
        <taxon>Eukaryota</taxon>
        <taxon>Viridiplantae</taxon>
        <taxon>Streptophyta</taxon>
        <taxon>Embryophyta</taxon>
        <taxon>Tracheophyta</taxon>
        <taxon>Spermatophyta</taxon>
        <taxon>Magnoliopsida</taxon>
        <taxon>eudicotyledons</taxon>
        <taxon>Gunneridae</taxon>
        <taxon>Pentapetalae</taxon>
        <taxon>asterids</taxon>
        <taxon>Ericales</taxon>
        <taxon>Theaceae</taxon>
        <taxon>Camellia</taxon>
    </lineage>
</organism>
<evidence type="ECO:0000313" key="1">
    <source>
        <dbReference type="EMBL" id="KAF5954853.1"/>
    </source>
</evidence>
<reference evidence="1 2" key="2">
    <citation type="submission" date="2020-07" db="EMBL/GenBank/DDBJ databases">
        <title>Genome assembly of wild tea tree DASZ reveals pedigree and selection history of tea varieties.</title>
        <authorList>
            <person name="Zhang W."/>
        </authorList>
    </citation>
    <scope>NUCLEOTIDE SEQUENCE [LARGE SCALE GENOMIC DNA]</scope>
    <source>
        <strain evidence="2">cv. G240</strain>
        <tissue evidence="1">Leaf</tissue>
    </source>
</reference>
<accession>A0A7J7HPQ5</accession>
<dbReference type="EMBL" id="JACBKZ010000003">
    <property type="protein sequence ID" value="KAF5954853.1"/>
    <property type="molecule type" value="Genomic_DNA"/>
</dbReference>
<evidence type="ECO:0000313" key="2">
    <source>
        <dbReference type="Proteomes" id="UP000593564"/>
    </source>
</evidence>
<sequence>MSVEQMMATQSDIDSNSYTLKSYMETVTAISNLFRTFANRVNKVYRLNVQLSLYQRMYQDAQKEIGQLKTEQRVETKGNNHGPIHSPLVFFDSQRGVISFGSSTNAEAGSSKCSPE</sequence>
<dbReference type="AlphaFoldDB" id="A0A7J7HPQ5"/>
<reference evidence="2" key="1">
    <citation type="journal article" date="2020" name="Nat. Commun.">
        <title>Genome assembly of wild tea tree DASZ reveals pedigree and selection history of tea varieties.</title>
        <authorList>
            <person name="Zhang W."/>
            <person name="Zhang Y."/>
            <person name="Qiu H."/>
            <person name="Guo Y."/>
            <person name="Wan H."/>
            <person name="Zhang X."/>
            <person name="Scossa F."/>
            <person name="Alseekh S."/>
            <person name="Zhang Q."/>
            <person name="Wang P."/>
            <person name="Xu L."/>
            <person name="Schmidt M.H."/>
            <person name="Jia X."/>
            <person name="Li D."/>
            <person name="Zhu A."/>
            <person name="Guo F."/>
            <person name="Chen W."/>
            <person name="Ni D."/>
            <person name="Usadel B."/>
            <person name="Fernie A.R."/>
            <person name="Wen W."/>
        </authorList>
    </citation>
    <scope>NUCLEOTIDE SEQUENCE [LARGE SCALE GENOMIC DNA]</scope>
    <source>
        <strain evidence="2">cv. G240</strain>
    </source>
</reference>
<keyword evidence="2" id="KW-1185">Reference proteome</keyword>
<dbReference type="Proteomes" id="UP000593564">
    <property type="component" value="Unassembled WGS sequence"/>
</dbReference>
<protein>
    <submittedName>
        <fullName evidence="1">Uncharacterized protein</fullName>
    </submittedName>
</protein>
<comment type="caution">
    <text evidence="1">The sequence shown here is derived from an EMBL/GenBank/DDBJ whole genome shotgun (WGS) entry which is preliminary data.</text>
</comment>
<proteinExistence type="predicted"/>
<name>A0A7J7HPQ5_CAMSI</name>